<evidence type="ECO:0000256" key="4">
    <source>
        <dbReference type="ARBA" id="ARBA00023125"/>
    </source>
</evidence>
<evidence type="ECO:0000313" key="9">
    <source>
        <dbReference type="Proteomes" id="UP000237684"/>
    </source>
</evidence>
<accession>A0A2S8SQ83</accession>
<keyword evidence="2" id="KW-0902">Two-component regulatory system</keyword>
<dbReference type="InterPro" id="IPR011006">
    <property type="entry name" value="CheY-like_superfamily"/>
</dbReference>
<evidence type="ECO:0000256" key="6">
    <source>
        <dbReference type="PROSITE-ProRule" id="PRU00169"/>
    </source>
</evidence>
<dbReference type="Proteomes" id="UP000237684">
    <property type="component" value="Unassembled WGS sequence"/>
</dbReference>
<keyword evidence="4" id="KW-0238">DNA-binding</keyword>
<dbReference type="Pfam" id="PF00072">
    <property type="entry name" value="Response_reg"/>
    <property type="match status" value="1"/>
</dbReference>
<gene>
    <name evidence="8" type="ORF">B1R32_1172</name>
</gene>
<comment type="caution">
    <text evidence="6">Lacks conserved residue(s) required for the propagation of feature annotation.</text>
</comment>
<keyword evidence="9" id="KW-1185">Reference proteome</keyword>
<evidence type="ECO:0000256" key="2">
    <source>
        <dbReference type="ARBA" id="ARBA00023012"/>
    </source>
</evidence>
<dbReference type="PANTHER" id="PTHR48111:SF1">
    <property type="entry name" value="TWO-COMPONENT RESPONSE REGULATOR ORR33"/>
    <property type="match status" value="1"/>
</dbReference>
<sequence length="376" mass="42153">MVPGLNYDYFMTANKTMDRILVAESSPEIAKLMELTLRMEGYEILQAFDGLQALEVASIKRPNLILLEVMMPGLNGFEVAQELKKNTETADIPIIFVTAKHELDALVQGLEVAVDYISKPFAIPELAARVRAAMRMQSLLQGLKASNEELFKLNQEREDAESSDTVFNENSLIRNFNFPEEVRASCEQYLLYFVQFLKDVGLEANAQLEHESGESGKVLFSVTPAGGKDALEKVRQALDIYLQLAQKPSTATDFSASIEVQRLESQILFLQSQWRLGEAIIQAKDATIESKNNLINQLKTGTVFQHAQQDFPLRKDGSSKMELIGGILKLKTIETKFVDIDVAQLFNHLPLLLDASCVMKNHRVRKMVVVKRGEIG</sequence>
<feature type="domain" description="Response regulatory" evidence="7">
    <location>
        <begin position="19"/>
        <end position="134"/>
    </location>
</feature>
<dbReference type="Gene3D" id="3.40.50.2300">
    <property type="match status" value="1"/>
</dbReference>
<dbReference type="GO" id="GO:0000976">
    <property type="term" value="F:transcription cis-regulatory region binding"/>
    <property type="evidence" value="ECO:0007669"/>
    <property type="project" value="TreeGrafter"/>
</dbReference>
<dbReference type="GO" id="GO:0032993">
    <property type="term" value="C:protein-DNA complex"/>
    <property type="evidence" value="ECO:0007669"/>
    <property type="project" value="TreeGrafter"/>
</dbReference>
<evidence type="ECO:0000256" key="1">
    <source>
        <dbReference type="ARBA" id="ARBA00022553"/>
    </source>
</evidence>
<reference evidence="8 9" key="1">
    <citation type="journal article" date="2018" name="Syst. Appl. Microbiol.">
        <title>Abditibacterium utsteinense sp. nov., the first cultivated member of candidate phylum FBP, isolated from ice-free Antarctic soil samples.</title>
        <authorList>
            <person name="Tahon G."/>
            <person name="Tytgat B."/>
            <person name="Lebbe L."/>
            <person name="Carlier A."/>
            <person name="Willems A."/>
        </authorList>
    </citation>
    <scope>NUCLEOTIDE SEQUENCE [LARGE SCALE GENOMIC DNA]</scope>
    <source>
        <strain evidence="8 9">LMG 29911</strain>
    </source>
</reference>
<dbReference type="PANTHER" id="PTHR48111">
    <property type="entry name" value="REGULATOR OF RPOS"/>
    <property type="match status" value="1"/>
</dbReference>
<dbReference type="SMART" id="SM00448">
    <property type="entry name" value="REC"/>
    <property type="match status" value="1"/>
</dbReference>
<comment type="caution">
    <text evidence="8">The sequence shown here is derived from an EMBL/GenBank/DDBJ whole genome shotgun (WGS) entry which is preliminary data.</text>
</comment>
<evidence type="ECO:0000313" key="8">
    <source>
        <dbReference type="EMBL" id="PQV62960.1"/>
    </source>
</evidence>
<dbReference type="InParanoid" id="A0A2S8SQ83"/>
<proteinExistence type="predicted"/>
<dbReference type="GO" id="GO:0006355">
    <property type="term" value="P:regulation of DNA-templated transcription"/>
    <property type="evidence" value="ECO:0007669"/>
    <property type="project" value="TreeGrafter"/>
</dbReference>
<dbReference type="GO" id="GO:0005829">
    <property type="term" value="C:cytosol"/>
    <property type="evidence" value="ECO:0007669"/>
    <property type="project" value="TreeGrafter"/>
</dbReference>
<evidence type="ECO:0000256" key="3">
    <source>
        <dbReference type="ARBA" id="ARBA00023015"/>
    </source>
</evidence>
<dbReference type="PROSITE" id="PS50110">
    <property type="entry name" value="RESPONSE_REGULATORY"/>
    <property type="match status" value="1"/>
</dbReference>
<dbReference type="SUPFAM" id="SSF52172">
    <property type="entry name" value="CheY-like"/>
    <property type="match status" value="1"/>
</dbReference>
<dbReference type="InterPro" id="IPR039420">
    <property type="entry name" value="WalR-like"/>
</dbReference>
<dbReference type="AlphaFoldDB" id="A0A2S8SQ83"/>
<keyword evidence="3" id="KW-0805">Transcription regulation</keyword>
<organism evidence="8 9">
    <name type="scientific">Abditibacterium utsteinense</name>
    <dbReference type="NCBI Taxonomy" id="1960156"/>
    <lineage>
        <taxon>Bacteria</taxon>
        <taxon>Pseudomonadati</taxon>
        <taxon>Abditibacteriota</taxon>
        <taxon>Abditibacteriia</taxon>
        <taxon>Abditibacteriales</taxon>
        <taxon>Abditibacteriaceae</taxon>
        <taxon>Abditibacterium</taxon>
    </lineage>
</organism>
<dbReference type="InterPro" id="IPR001789">
    <property type="entry name" value="Sig_transdc_resp-reg_receiver"/>
</dbReference>
<keyword evidence="1" id="KW-0597">Phosphoprotein</keyword>
<name>A0A2S8SQ83_9BACT</name>
<evidence type="ECO:0000259" key="7">
    <source>
        <dbReference type="PROSITE" id="PS50110"/>
    </source>
</evidence>
<dbReference type="GO" id="GO:0000156">
    <property type="term" value="F:phosphorelay response regulator activity"/>
    <property type="evidence" value="ECO:0007669"/>
    <property type="project" value="TreeGrafter"/>
</dbReference>
<dbReference type="EMBL" id="NIGF01000017">
    <property type="protein sequence ID" value="PQV62960.1"/>
    <property type="molecule type" value="Genomic_DNA"/>
</dbReference>
<evidence type="ECO:0000256" key="5">
    <source>
        <dbReference type="ARBA" id="ARBA00023163"/>
    </source>
</evidence>
<keyword evidence="5" id="KW-0804">Transcription</keyword>
<protein>
    <submittedName>
        <fullName evidence="8">Response regulator receiver domain-containing protein</fullName>
    </submittedName>
</protein>